<organism evidence="1 2">
    <name type="scientific">Rhizopus delemar (strain RA 99-880 / ATCC MYA-4621 / FGSC 9543 / NRRL 43880)</name>
    <name type="common">Mucormycosis agent</name>
    <name type="synonym">Rhizopus arrhizus var. delemar</name>
    <dbReference type="NCBI Taxonomy" id="246409"/>
    <lineage>
        <taxon>Eukaryota</taxon>
        <taxon>Fungi</taxon>
        <taxon>Fungi incertae sedis</taxon>
        <taxon>Mucoromycota</taxon>
        <taxon>Mucoromycotina</taxon>
        <taxon>Mucoromycetes</taxon>
        <taxon>Mucorales</taxon>
        <taxon>Mucorineae</taxon>
        <taxon>Rhizopodaceae</taxon>
        <taxon>Rhizopus</taxon>
    </lineage>
</organism>
<keyword evidence="2" id="KW-1185">Reference proteome</keyword>
<dbReference type="InParanoid" id="I1BU70"/>
<sequence>MASVVAGIFLSVEAFNKRLQDDRERALESVLGGVQDKHEQASKDVQTADQLMDEVDPMLIFRHQTKSSCLTHKKKSIDVDTAVFD</sequence>
<dbReference type="AlphaFoldDB" id="I1BU70"/>
<accession>I1BU70</accession>
<evidence type="ECO:0000313" key="2">
    <source>
        <dbReference type="Proteomes" id="UP000009138"/>
    </source>
</evidence>
<reference evidence="1 2" key="1">
    <citation type="journal article" date="2009" name="PLoS Genet.">
        <title>Genomic analysis of the basal lineage fungus Rhizopus oryzae reveals a whole-genome duplication.</title>
        <authorList>
            <person name="Ma L.-J."/>
            <person name="Ibrahim A.S."/>
            <person name="Skory C."/>
            <person name="Grabherr M.G."/>
            <person name="Burger G."/>
            <person name="Butler M."/>
            <person name="Elias M."/>
            <person name="Idnurm A."/>
            <person name="Lang B.F."/>
            <person name="Sone T."/>
            <person name="Abe A."/>
            <person name="Calvo S.E."/>
            <person name="Corrochano L.M."/>
            <person name="Engels R."/>
            <person name="Fu J."/>
            <person name="Hansberg W."/>
            <person name="Kim J.-M."/>
            <person name="Kodira C.D."/>
            <person name="Koehrsen M.J."/>
            <person name="Liu B."/>
            <person name="Miranda-Saavedra D."/>
            <person name="O'Leary S."/>
            <person name="Ortiz-Castellanos L."/>
            <person name="Poulter R."/>
            <person name="Rodriguez-Romero J."/>
            <person name="Ruiz-Herrera J."/>
            <person name="Shen Y.-Q."/>
            <person name="Zeng Q."/>
            <person name="Galagan J."/>
            <person name="Birren B.W."/>
            <person name="Cuomo C.A."/>
            <person name="Wickes B.L."/>
        </authorList>
    </citation>
    <scope>NUCLEOTIDE SEQUENCE [LARGE SCALE GENOMIC DNA]</scope>
    <source>
        <strain evidence="2">RA 99-880 / ATCC MYA-4621 / FGSC 9543 / NRRL 43880</strain>
    </source>
</reference>
<dbReference type="GeneID" id="93611426"/>
<dbReference type="Proteomes" id="UP000009138">
    <property type="component" value="Unassembled WGS sequence"/>
</dbReference>
<dbReference type="RefSeq" id="XP_067515146.1">
    <property type="nucleotide sequence ID" value="XM_067659045.1"/>
</dbReference>
<dbReference type="EMBL" id="CH476734">
    <property type="protein sequence ID" value="EIE79750.1"/>
    <property type="molecule type" value="Genomic_DNA"/>
</dbReference>
<name>I1BU70_RHIO9</name>
<gene>
    <name evidence="1" type="ORF">RO3G_04455</name>
</gene>
<protein>
    <submittedName>
        <fullName evidence="1">Uncharacterized protein</fullName>
    </submittedName>
</protein>
<evidence type="ECO:0000313" key="1">
    <source>
        <dbReference type="EMBL" id="EIE79750.1"/>
    </source>
</evidence>
<proteinExistence type="predicted"/>
<dbReference type="VEuPathDB" id="FungiDB:RO3G_04455"/>